<sequence length="71" mass="7416">MVQDTRALAPTFEVSGLPPVETEAQSVFAAGHPQAKRVRACSGRPAGRPNARAGHRWAGRSSRVAAVPAVV</sequence>
<dbReference type="Proteomes" id="UP000319825">
    <property type="component" value="Unassembled WGS sequence"/>
</dbReference>
<evidence type="ECO:0000313" key="3">
    <source>
        <dbReference type="Proteomes" id="UP000319825"/>
    </source>
</evidence>
<evidence type="ECO:0000313" key="2">
    <source>
        <dbReference type="EMBL" id="TWH65436.1"/>
    </source>
</evidence>
<protein>
    <submittedName>
        <fullName evidence="2">Uncharacterized protein</fullName>
    </submittedName>
</protein>
<dbReference type="AlphaFoldDB" id="A0A562I3R4"/>
<reference evidence="2 3" key="1">
    <citation type="submission" date="2019-07" db="EMBL/GenBank/DDBJ databases">
        <title>R&amp;d 2014.</title>
        <authorList>
            <person name="Klenk H.-P."/>
        </authorList>
    </citation>
    <scope>NUCLEOTIDE SEQUENCE [LARGE SCALE GENOMIC DNA]</scope>
    <source>
        <strain evidence="2 3">DSM 43868</strain>
    </source>
</reference>
<name>A0A562I3R4_MICOL</name>
<comment type="caution">
    <text evidence="2">The sequence shown here is derived from an EMBL/GenBank/DDBJ whole genome shotgun (WGS) entry which is preliminary data.</text>
</comment>
<keyword evidence="3" id="KW-1185">Reference proteome</keyword>
<accession>A0A562I3R4</accession>
<proteinExistence type="predicted"/>
<evidence type="ECO:0000256" key="1">
    <source>
        <dbReference type="SAM" id="MobiDB-lite"/>
    </source>
</evidence>
<dbReference type="EMBL" id="VLKE01000001">
    <property type="protein sequence ID" value="TWH65436.1"/>
    <property type="molecule type" value="Genomic_DNA"/>
</dbReference>
<organism evidence="2 3">
    <name type="scientific">Micromonospora olivasterospora</name>
    <dbReference type="NCBI Taxonomy" id="1880"/>
    <lineage>
        <taxon>Bacteria</taxon>
        <taxon>Bacillati</taxon>
        <taxon>Actinomycetota</taxon>
        <taxon>Actinomycetes</taxon>
        <taxon>Micromonosporales</taxon>
        <taxon>Micromonosporaceae</taxon>
        <taxon>Micromonospora</taxon>
    </lineage>
</organism>
<gene>
    <name evidence="2" type="ORF">JD77_00373</name>
</gene>
<feature type="region of interest" description="Disordered" evidence="1">
    <location>
        <begin position="39"/>
        <end position="59"/>
    </location>
</feature>